<evidence type="ECO:0000313" key="2">
    <source>
        <dbReference type="Proteomes" id="UP000188320"/>
    </source>
</evidence>
<sequence>MLEGYDLGADDDEIAQFAEATSNEIVFPDIETNDGGRLPGLLKIGCSISGRNSKVLGKPVQKNFFVCCGVLVTTTAQ</sequence>
<proteinExistence type="predicted"/>
<dbReference type="Proteomes" id="UP000188320">
    <property type="component" value="Unassembled WGS sequence"/>
</dbReference>
<evidence type="ECO:0000313" key="1">
    <source>
        <dbReference type="EMBL" id="OMH83739.1"/>
    </source>
</evidence>
<dbReference type="EMBL" id="LSSK01000318">
    <property type="protein sequence ID" value="OMH83739.1"/>
    <property type="molecule type" value="Genomic_DNA"/>
</dbReference>
<dbReference type="AlphaFoldDB" id="A0A1R1PS35"/>
<comment type="caution">
    <text evidence="1">The sequence shown here is derived from an EMBL/GenBank/DDBJ whole genome shotgun (WGS) entry which is preliminary data.</text>
</comment>
<accession>A0A1R1PS35</accession>
<protein>
    <submittedName>
        <fullName evidence="1">Uncharacterized protein</fullName>
    </submittedName>
</protein>
<reference evidence="2" key="1">
    <citation type="submission" date="2017-01" db="EMBL/GenBank/DDBJ databases">
        <authorList>
            <person name="Wang Y."/>
            <person name="White M."/>
            <person name="Kvist S."/>
            <person name="Moncalvo J.-M."/>
        </authorList>
    </citation>
    <scope>NUCLEOTIDE SEQUENCE [LARGE SCALE GENOMIC DNA]</scope>
    <source>
        <strain evidence="2">COL-18-3</strain>
    </source>
</reference>
<organism evidence="1 2">
    <name type="scientific">Zancudomyces culisetae</name>
    <name type="common">Gut fungus</name>
    <name type="synonym">Smittium culisetae</name>
    <dbReference type="NCBI Taxonomy" id="1213189"/>
    <lineage>
        <taxon>Eukaryota</taxon>
        <taxon>Fungi</taxon>
        <taxon>Fungi incertae sedis</taxon>
        <taxon>Zoopagomycota</taxon>
        <taxon>Kickxellomycotina</taxon>
        <taxon>Harpellomycetes</taxon>
        <taxon>Harpellales</taxon>
        <taxon>Legeriomycetaceae</taxon>
        <taxon>Zancudomyces</taxon>
    </lineage>
</organism>
<keyword evidence="2" id="KW-1185">Reference proteome</keyword>
<gene>
    <name evidence="1" type="ORF">AX774_g2753</name>
</gene>
<name>A0A1R1PS35_ZANCU</name>